<dbReference type="CDD" id="cd05243">
    <property type="entry name" value="SDR_a5"/>
    <property type="match status" value="1"/>
</dbReference>
<dbReference type="PANTHER" id="PTHR14194">
    <property type="entry name" value="NITROGEN METABOLIC REGULATION PROTEIN NMR-RELATED"/>
    <property type="match status" value="1"/>
</dbReference>
<dbReference type="PANTHER" id="PTHR14194:SF86">
    <property type="entry name" value="OS05G0110300 PROTEIN"/>
    <property type="match status" value="1"/>
</dbReference>
<evidence type="ECO:0000259" key="1">
    <source>
        <dbReference type="Pfam" id="PF13460"/>
    </source>
</evidence>
<dbReference type="InterPro" id="IPR044163">
    <property type="entry name" value="SARED1-like"/>
</dbReference>
<comment type="caution">
    <text evidence="2">The sequence shown here is derived from an EMBL/GenBank/DDBJ whole genome shotgun (WGS) entry which is preliminary data.</text>
</comment>
<feature type="domain" description="NAD(P)-binding" evidence="1">
    <location>
        <begin position="11"/>
        <end position="222"/>
    </location>
</feature>
<proteinExistence type="predicted"/>
<gene>
    <name evidence="2" type="ORF">DCF17_13420</name>
</gene>
<dbReference type="Proteomes" id="UP000249081">
    <property type="component" value="Unassembled WGS sequence"/>
</dbReference>
<dbReference type="EMBL" id="QBMN01000090">
    <property type="protein sequence ID" value="PZO39301.1"/>
    <property type="molecule type" value="Genomic_DNA"/>
</dbReference>
<sequence length="258" mass="27518">MTNPLHVLVTGATGRTGSIVVQKLRQRPEQFVAKGFARSEAKTKELFGSTEGFYLGDISDPGRLNAALEGGDALVILTSAVPQMKAPPEPGQRPEFFYPEGGTPEQVDYQGQINQIEAARAAGVKHIVLVGSMGGTNEQHPLNRMANGNILIWKRKAEAYLIDSGLDYTIIRAGGLQDQPGGQRELLVGKDDQLLANPPNGIPTSIPRADVAKVVVQALLEPAARNKAFDVISKPEGTPGAVVTTDFQGLFEQTTPGL</sequence>
<protein>
    <submittedName>
        <fullName evidence="2">NAD(P)-dependent oxidoreductase</fullName>
    </submittedName>
</protein>
<dbReference type="InterPro" id="IPR016040">
    <property type="entry name" value="NAD(P)-bd_dom"/>
</dbReference>
<dbReference type="GO" id="GO:0016491">
    <property type="term" value="F:oxidoreductase activity"/>
    <property type="evidence" value="ECO:0007669"/>
    <property type="project" value="InterPro"/>
</dbReference>
<accession>A0A2W4XVA4</accession>
<evidence type="ECO:0000313" key="2">
    <source>
        <dbReference type="EMBL" id="PZO39301.1"/>
    </source>
</evidence>
<dbReference type="Pfam" id="PF13460">
    <property type="entry name" value="NAD_binding_10"/>
    <property type="match status" value="1"/>
</dbReference>
<reference evidence="2 3" key="2">
    <citation type="submission" date="2018-06" db="EMBL/GenBank/DDBJ databases">
        <title>Metagenomic assembly of (sub)arctic Cyanobacteria and their associated microbiome from non-axenic cultures.</title>
        <authorList>
            <person name="Baurain D."/>
        </authorList>
    </citation>
    <scope>NUCLEOTIDE SEQUENCE [LARGE SCALE GENOMIC DNA]</scope>
    <source>
        <strain evidence="2">ULC041bin1</strain>
    </source>
</reference>
<dbReference type="Gene3D" id="3.40.50.720">
    <property type="entry name" value="NAD(P)-binding Rossmann-like Domain"/>
    <property type="match status" value="1"/>
</dbReference>
<reference evidence="3" key="1">
    <citation type="submission" date="2018-04" db="EMBL/GenBank/DDBJ databases">
        <authorList>
            <person name="Cornet L."/>
        </authorList>
    </citation>
    <scope>NUCLEOTIDE SEQUENCE [LARGE SCALE GENOMIC DNA]</scope>
</reference>
<evidence type="ECO:0000313" key="3">
    <source>
        <dbReference type="Proteomes" id="UP000249081"/>
    </source>
</evidence>
<name>A0A2W4XVA4_9CYAN</name>
<dbReference type="InterPro" id="IPR036291">
    <property type="entry name" value="NAD(P)-bd_dom_sf"/>
</dbReference>
<dbReference type="AlphaFoldDB" id="A0A2W4XVA4"/>
<dbReference type="SUPFAM" id="SSF51735">
    <property type="entry name" value="NAD(P)-binding Rossmann-fold domains"/>
    <property type="match status" value="1"/>
</dbReference>
<organism evidence="2 3">
    <name type="scientific">Shackletoniella antarctica</name>
    <dbReference type="NCBI Taxonomy" id="268115"/>
    <lineage>
        <taxon>Bacteria</taxon>
        <taxon>Bacillati</taxon>
        <taxon>Cyanobacteriota</taxon>
        <taxon>Cyanophyceae</taxon>
        <taxon>Oculatellales</taxon>
        <taxon>Oculatellaceae</taxon>
        <taxon>Shackletoniella</taxon>
    </lineage>
</organism>